<protein>
    <submittedName>
        <fullName evidence="3">Uncharacterized protein</fullName>
    </submittedName>
</protein>
<dbReference type="AlphaFoldDB" id="B8A1X3"/>
<dbReference type="EMBL" id="BT055565">
    <property type="protein sequence ID" value="ACL54172.1"/>
    <property type="molecule type" value="mRNA"/>
</dbReference>
<feature type="region of interest" description="Disordered" evidence="1">
    <location>
        <begin position="56"/>
        <end position="155"/>
    </location>
</feature>
<reference evidence="3" key="2">
    <citation type="submission" date="2012-06" db="EMBL/GenBank/DDBJ databases">
        <authorList>
            <person name="Yu Y."/>
            <person name="Currie J."/>
            <person name="Lomeli R."/>
            <person name="Angelova A."/>
            <person name="Collura K."/>
            <person name="Wissotski M."/>
            <person name="Campos D."/>
            <person name="Kudrna D."/>
            <person name="Golser W."/>
            <person name="Ashely E."/>
            <person name="Descour A."/>
            <person name="Fernandes J."/>
            <person name="Soderlund C."/>
            <person name="Walbot V."/>
        </authorList>
    </citation>
    <scope>NUCLEOTIDE SEQUENCE</scope>
    <source>
        <strain evidence="3">B73</strain>
    </source>
</reference>
<feature type="compositionally biased region" description="Basic residues" evidence="1">
    <location>
        <begin position="75"/>
        <end position="100"/>
    </location>
</feature>
<organism evidence="3">
    <name type="scientific">Zea mays</name>
    <name type="common">Maize</name>
    <dbReference type="NCBI Taxonomy" id="4577"/>
    <lineage>
        <taxon>Eukaryota</taxon>
        <taxon>Viridiplantae</taxon>
        <taxon>Streptophyta</taxon>
        <taxon>Embryophyta</taxon>
        <taxon>Tracheophyta</taxon>
        <taxon>Spermatophyta</taxon>
        <taxon>Magnoliopsida</taxon>
        <taxon>Liliopsida</taxon>
        <taxon>Poales</taxon>
        <taxon>Poaceae</taxon>
        <taxon>PACMAD clade</taxon>
        <taxon>Panicoideae</taxon>
        <taxon>Andropogonodae</taxon>
        <taxon>Andropogoneae</taxon>
        <taxon>Tripsacinae</taxon>
        <taxon>Zea</taxon>
    </lineage>
</organism>
<evidence type="ECO:0000256" key="2">
    <source>
        <dbReference type="SAM" id="Phobius"/>
    </source>
</evidence>
<reference evidence="3" key="1">
    <citation type="journal article" date="2009" name="PLoS Genet.">
        <title>Sequencing, mapping, and analysis of 27,455 maize full-length cDNAs.</title>
        <authorList>
            <person name="Soderlund C."/>
            <person name="Descour A."/>
            <person name="Kudrna D."/>
            <person name="Bomhoff M."/>
            <person name="Boyd L."/>
            <person name="Currie J."/>
            <person name="Angelova A."/>
            <person name="Collura K."/>
            <person name="Wissotski M."/>
            <person name="Ashley E."/>
            <person name="Morrow D."/>
            <person name="Fernandes J."/>
            <person name="Walbot V."/>
            <person name="Yu Y."/>
        </authorList>
    </citation>
    <scope>NUCLEOTIDE SEQUENCE</scope>
    <source>
        <strain evidence="3">B73</strain>
    </source>
</reference>
<keyword evidence="2" id="KW-1133">Transmembrane helix</keyword>
<feature type="compositionally biased region" description="Pro residues" evidence="1">
    <location>
        <begin position="101"/>
        <end position="120"/>
    </location>
</feature>
<feature type="transmembrane region" description="Helical" evidence="2">
    <location>
        <begin position="6"/>
        <end position="25"/>
    </location>
</feature>
<sequence>MCSSQFFTKLFIFLKIFFHFILQYTQFISSNRFSFCFVCLVLAGAYFFADNLSAAGGGGRTRSGRRSAATPRPRSPARWRRRRRCGGALRRGRRRRRGRRPPPTDTPYPPPSEWPPPPAPDAGTLAHTRGDEKGRGERGCVRPFAANADWRGRGP</sequence>
<evidence type="ECO:0000313" key="3">
    <source>
        <dbReference type="EMBL" id="ACL54172.1"/>
    </source>
</evidence>
<feature type="compositionally biased region" description="Basic and acidic residues" evidence="1">
    <location>
        <begin position="128"/>
        <end position="140"/>
    </location>
</feature>
<feature type="transmembrane region" description="Helical" evidence="2">
    <location>
        <begin position="32"/>
        <end position="49"/>
    </location>
</feature>
<proteinExistence type="evidence at transcript level"/>
<evidence type="ECO:0000256" key="1">
    <source>
        <dbReference type="SAM" id="MobiDB-lite"/>
    </source>
</evidence>
<name>B8A1X3_MAIZE</name>
<keyword evidence="2" id="KW-0812">Transmembrane</keyword>
<accession>B8A1X3</accession>
<keyword evidence="2" id="KW-0472">Membrane</keyword>